<feature type="transmembrane region" description="Helical" evidence="9">
    <location>
        <begin position="296"/>
        <end position="315"/>
    </location>
</feature>
<dbReference type="Pfam" id="PF02378">
    <property type="entry name" value="PTS_EIIC"/>
    <property type="match status" value="1"/>
</dbReference>
<comment type="subcellular location">
    <subcellularLocation>
        <location evidence="1">Cell membrane</location>
        <topology evidence="1">Multi-pass membrane protein</topology>
    </subcellularLocation>
</comment>
<keyword evidence="4 8" id="KW-0762">Sugar transport</keyword>
<protein>
    <recommendedName>
        <fullName evidence="8">Permease IIC component</fullName>
    </recommendedName>
</protein>
<feature type="transmembrane region" description="Helical" evidence="9">
    <location>
        <begin position="28"/>
        <end position="51"/>
    </location>
</feature>
<evidence type="ECO:0000256" key="1">
    <source>
        <dbReference type="ARBA" id="ARBA00004651"/>
    </source>
</evidence>
<gene>
    <name evidence="11" type="ORF">CYR32_15975</name>
</gene>
<dbReference type="InterPro" id="IPR004796">
    <property type="entry name" value="PTS_IIC_cello"/>
</dbReference>
<dbReference type="GO" id="GO:0005886">
    <property type="term" value="C:plasma membrane"/>
    <property type="evidence" value="ECO:0007669"/>
    <property type="project" value="UniProtKB-SubCell"/>
</dbReference>
<accession>A0A2N5DXD1</accession>
<dbReference type="GO" id="GO:0008982">
    <property type="term" value="F:protein-N(PI)-phosphohistidine-sugar phosphotransferase activity"/>
    <property type="evidence" value="ECO:0007669"/>
    <property type="project" value="UniProtKB-UniRule"/>
</dbReference>
<feature type="transmembrane region" description="Helical" evidence="9">
    <location>
        <begin position="139"/>
        <end position="167"/>
    </location>
</feature>
<feature type="transmembrane region" description="Helical" evidence="9">
    <location>
        <begin position="367"/>
        <end position="386"/>
    </location>
</feature>
<evidence type="ECO:0000256" key="3">
    <source>
        <dbReference type="ARBA" id="ARBA00022475"/>
    </source>
</evidence>
<feature type="transmembrane region" description="Helical" evidence="9">
    <location>
        <begin position="188"/>
        <end position="209"/>
    </location>
</feature>
<evidence type="ECO:0000313" key="11">
    <source>
        <dbReference type="EMBL" id="PLR32042.1"/>
    </source>
</evidence>
<feature type="domain" description="PTS EIIC type-3" evidence="10">
    <location>
        <begin position="5"/>
        <end position="422"/>
    </location>
</feature>
<evidence type="ECO:0000313" key="12">
    <source>
        <dbReference type="Proteomes" id="UP000234503"/>
    </source>
</evidence>
<dbReference type="PANTHER" id="PTHR33989:SF10">
    <property type="entry name" value="PERMEASE IIC COMPONENT"/>
    <property type="match status" value="1"/>
</dbReference>
<dbReference type="EMBL" id="PJZH01000020">
    <property type="protein sequence ID" value="PLR32042.1"/>
    <property type="molecule type" value="Genomic_DNA"/>
</dbReference>
<dbReference type="RefSeq" id="WP_101826170.1">
    <property type="nucleotide sequence ID" value="NZ_PJZH01000020.1"/>
</dbReference>
<feature type="transmembrane region" description="Helical" evidence="9">
    <location>
        <begin position="105"/>
        <end position="127"/>
    </location>
</feature>
<comment type="caution">
    <text evidence="11">The sequence shown here is derived from an EMBL/GenBank/DDBJ whole genome shotgun (WGS) entry which is preliminary data.</text>
</comment>
<evidence type="ECO:0000256" key="6">
    <source>
        <dbReference type="ARBA" id="ARBA00022989"/>
    </source>
</evidence>
<dbReference type="InterPro" id="IPR004501">
    <property type="entry name" value="PTS_EIIC_3"/>
</dbReference>
<feature type="transmembrane region" description="Helical" evidence="9">
    <location>
        <begin position="406"/>
        <end position="426"/>
    </location>
</feature>
<evidence type="ECO:0000256" key="7">
    <source>
        <dbReference type="ARBA" id="ARBA00023136"/>
    </source>
</evidence>
<keyword evidence="5 9" id="KW-0812">Transmembrane</keyword>
<evidence type="ECO:0000256" key="9">
    <source>
        <dbReference type="SAM" id="Phobius"/>
    </source>
</evidence>
<organism evidence="11 12">
    <name type="scientific">Chimaeribacter coloradensis</name>
    <dbReference type="NCBI Taxonomy" id="2060068"/>
    <lineage>
        <taxon>Bacteria</taxon>
        <taxon>Pseudomonadati</taxon>
        <taxon>Pseudomonadota</taxon>
        <taxon>Gammaproteobacteria</taxon>
        <taxon>Enterobacterales</taxon>
        <taxon>Yersiniaceae</taxon>
        <taxon>Chimaeribacter</taxon>
    </lineage>
</organism>
<feature type="transmembrane region" description="Helical" evidence="9">
    <location>
        <begin position="221"/>
        <end position="242"/>
    </location>
</feature>
<dbReference type="GO" id="GO:0009401">
    <property type="term" value="P:phosphoenolpyruvate-dependent sugar phosphotransferase system"/>
    <property type="evidence" value="ECO:0007669"/>
    <property type="project" value="InterPro"/>
</dbReference>
<dbReference type="AlphaFoldDB" id="A0A2N5DXD1"/>
<dbReference type="PANTHER" id="PTHR33989">
    <property type="match status" value="1"/>
</dbReference>
<dbReference type="PIRSF" id="PIRSF006351">
    <property type="entry name" value="PTS_EIIC-Cellobiose"/>
    <property type="match status" value="1"/>
</dbReference>
<evidence type="ECO:0000256" key="8">
    <source>
        <dbReference type="PIRNR" id="PIRNR006351"/>
    </source>
</evidence>
<keyword evidence="7 8" id="KW-0472">Membrane</keyword>
<keyword evidence="6 9" id="KW-1133">Transmembrane helix</keyword>
<dbReference type="InterPro" id="IPR003352">
    <property type="entry name" value="PTS_EIIC"/>
</dbReference>
<feature type="transmembrane region" description="Helical" evidence="9">
    <location>
        <begin position="71"/>
        <end position="93"/>
    </location>
</feature>
<keyword evidence="3 8" id="KW-1003">Cell membrane</keyword>
<dbReference type="PROSITE" id="PS51105">
    <property type="entry name" value="PTS_EIIC_TYPE_3"/>
    <property type="match status" value="1"/>
</dbReference>
<keyword evidence="2 8" id="KW-0813">Transport</keyword>
<dbReference type="InterPro" id="IPR051088">
    <property type="entry name" value="PTS_Sugar-EIIC/EIIB"/>
</dbReference>
<evidence type="ECO:0000259" key="10">
    <source>
        <dbReference type="PROSITE" id="PS51105"/>
    </source>
</evidence>
<dbReference type="Proteomes" id="UP000234503">
    <property type="component" value="Unassembled WGS sequence"/>
</dbReference>
<evidence type="ECO:0000256" key="5">
    <source>
        <dbReference type="ARBA" id="ARBA00022692"/>
    </source>
</evidence>
<evidence type="ECO:0000256" key="4">
    <source>
        <dbReference type="ARBA" id="ARBA00022597"/>
    </source>
</evidence>
<feature type="transmembrane region" description="Helical" evidence="9">
    <location>
        <begin position="341"/>
        <end position="360"/>
    </location>
</feature>
<proteinExistence type="predicted"/>
<dbReference type="OrthoDB" id="5843984at2"/>
<name>A0A2N5DXD1_9GAMM</name>
<comment type="function">
    <text evidence="8">The phosphoenolpyruvate-dependent sugar phosphotransferase system (PTS), a major carbohydrate active -transport system, catalyzes the phosphorylation of incoming sugar substrates concomitant with their translocation across the cell membrane.</text>
</comment>
<dbReference type="GO" id="GO:1901264">
    <property type="term" value="P:carbohydrate derivative transport"/>
    <property type="evidence" value="ECO:0007669"/>
    <property type="project" value="TreeGrafter"/>
</dbReference>
<sequence length="447" mass="48563">MKEKLFQKIMWLAQKMGSQIHLRSMRDAFITLIPFLVLSGMMILFNNVVIAPDGFLSALISPDRLADWQTVGNKVVNGTMNILGVLIGILFSFNLARNRQYSTPLMPALVTVACLFVLMPVALPFVPVSGGNAVMVTGAAAYSLLGTSGTFVALMCGALATELFVWVSKNKRLQIRIEGNVPPAVTQSFNTLFAVMITILLFAVGSYLVATLTGHEFHEAINVLIQAPLLGLTTSLPGFLLLDIINNALFSLGINPGGITGAVLEPPLLVAMQQNMDAWAAGREIPNIIVRPFSDLYGRMGGTGITLCLILAVFIRSRRSDLRSFSKTVIPTTLFNINEPVIFGFPIVFSPILMIPFTFIPSLLYILAWYATAWGWVSRIVVYVPWSVPPLISGYLASGGDYRNVVLQALLIAIGVLLYMPFLMLYEKVLAAAEQQAASGTVPPPHA</sequence>
<keyword evidence="12" id="KW-1185">Reference proteome</keyword>
<reference evidence="11 12" key="1">
    <citation type="submission" date="2017-12" db="EMBL/GenBank/DDBJ databases">
        <title>Characterization of six clinical isolates of Enterochimera gen. nov., a novel genus of the Yersiniaciae family and the three species Enterochimera arupensis sp. nov., Enterochimera coloradensis sp. nov, and Enterochimera californica sp. nov.</title>
        <authorList>
            <person name="Rossi A."/>
            <person name="Fisher M."/>
        </authorList>
    </citation>
    <scope>NUCLEOTIDE SEQUENCE [LARGE SCALE GENOMIC DNA]</scope>
    <source>
        <strain evidence="12">2016-Iso4</strain>
    </source>
</reference>
<evidence type="ECO:0000256" key="2">
    <source>
        <dbReference type="ARBA" id="ARBA00022448"/>
    </source>
</evidence>
<dbReference type="NCBIfam" id="TIGR00410">
    <property type="entry name" value="lacE"/>
    <property type="match status" value="1"/>
</dbReference>